<dbReference type="AlphaFoldDB" id="A0A7I8KUN7"/>
<dbReference type="InterPro" id="IPR002885">
    <property type="entry name" value="PPR_rpt"/>
</dbReference>
<dbReference type="Gene3D" id="1.25.40.10">
    <property type="entry name" value="Tetratricopeptide repeat domain"/>
    <property type="match status" value="3"/>
</dbReference>
<dbReference type="InterPro" id="IPR046848">
    <property type="entry name" value="E_motif"/>
</dbReference>
<dbReference type="FunFam" id="1.25.40.10:FF:000348">
    <property type="entry name" value="Pentatricopeptide repeat-containing protein chloroplastic"/>
    <property type="match status" value="1"/>
</dbReference>
<gene>
    <name evidence="3" type="ORF">SI8410_08011373</name>
</gene>
<dbReference type="Pfam" id="PF13041">
    <property type="entry name" value="PPR_2"/>
    <property type="match status" value="2"/>
</dbReference>
<sequence>MLAPAPAPVRRWLCPSTLLIPLRQCRNLKLLKAAHALLTTSGLLAASPDPSSRTLSRLLYAFSLVEPIPAPSSAEYGLSIFRQIPRPSTFPHNVLMRIFTLLASPLAALRVFRAMRRRDVPPDLHTFPFALKASTRLGCPRLGRALHAQSLKVGLGGDEFAINALISVYASSGAMSDAQHLFDGAPRRDVVSYNALLDGYLKAGETDRARGIFERMPERDVVSYGTLLAGYSRTRRSEAALELFEAMMAAGVEPDDVSLVAALSTCAQLGALGRGRAVHAYIEKRRRRGRPSGVFLTTALVDMYAKCGRINAAVIVFRRSPEKNVFTWNALIVGLGMHGHGEHSLEYLREMRLAGVRPDGVTFLGVLAGCSHAGLVDAARQLFAGMVAVHGVERELKHYGCMADILGRAGMIGEAMDMIDGMPMAADAYVWGGVLGGCRIHGHVEAAEVAAARLLELNPEDSGIYSVLADIYANARRWEDVAAVRKLMEERQVRKNIAHSTIQEEMFLGTSPLLLSQGP</sequence>
<organism evidence="3 4">
    <name type="scientific">Spirodela intermedia</name>
    <name type="common">Intermediate duckweed</name>
    <dbReference type="NCBI Taxonomy" id="51605"/>
    <lineage>
        <taxon>Eukaryota</taxon>
        <taxon>Viridiplantae</taxon>
        <taxon>Streptophyta</taxon>
        <taxon>Embryophyta</taxon>
        <taxon>Tracheophyta</taxon>
        <taxon>Spermatophyta</taxon>
        <taxon>Magnoliopsida</taxon>
        <taxon>Liliopsida</taxon>
        <taxon>Araceae</taxon>
        <taxon>Lemnoideae</taxon>
        <taxon>Spirodela</taxon>
    </lineage>
</organism>
<feature type="repeat" description="PPR" evidence="2">
    <location>
        <begin position="220"/>
        <end position="254"/>
    </location>
</feature>
<evidence type="ECO:0000313" key="4">
    <source>
        <dbReference type="Proteomes" id="UP000663760"/>
    </source>
</evidence>
<dbReference type="Pfam" id="PF01535">
    <property type="entry name" value="PPR"/>
    <property type="match status" value="2"/>
</dbReference>
<protein>
    <submittedName>
        <fullName evidence="3">Uncharacterized protein</fullName>
    </submittedName>
</protein>
<name>A0A7I8KUN7_SPIIN</name>
<dbReference type="Proteomes" id="UP000663760">
    <property type="component" value="Chromosome 8"/>
</dbReference>
<dbReference type="EMBL" id="LR746271">
    <property type="protein sequence ID" value="CAA7400695.1"/>
    <property type="molecule type" value="Genomic_DNA"/>
</dbReference>
<dbReference type="PROSITE" id="PS51375">
    <property type="entry name" value="PPR"/>
    <property type="match status" value="3"/>
</dbReference>
<dbReference type="NCBIfam" id="TIGR00756">
    <property type="entry name" value="PPR"/>
    <property type="match status" value="3"/>
</dbReference>
<evidence type="ECO:0000313" key="3">
    <source>
        <dbReference type="EMBL" id="CAA7400695.1"/>
    </source>
</evidence>
<keyword evidence="4" id="KW-1185">Reference proteome</keyword>
<feature type="repeat" description="PPR" evidence="2">
    <location>
        <begin position="189"/>
        <end position="219"/>
    </location>
</feature>
<dbReference type="PANTHER" id="PTHR47926">
    <property type="entry name" value="PENTATRICOPEPTIDE REPEAT-CONTAINING PROTEIN"/>
    <property type="match status" value="1"/>
</dbReference>
<evidence type="ECO:0000256" key="2">
    <source>
        <dbReference type="PROSITE-ProRule" id="PRU00708"/>
    </source>
</evidence>
<dbReference type="OrthoDB" id="185373at2759"/>
<proteinExistence type="predicted"/>
<reference evidence="3" key="1">
    <citation type="submission" date="2020-02" db="EMBL/GenBank/DDBJ databases">
        <authorList>
            <person name="Scholz U."/>
            <person name="Mascher M."/>
            <person name="Fiebig A."/>
        </authorList>
    </citation>
    <scope>NUCLEOTIDE SEQUENCE</scope>
</reference>
<dbReference type="PANTHER" id="PTHR47926:SF436">
    <property type="entry name" value="PENTATRICOPEPTIDE REPEAT-CONTAINING PROTEIN ELI1, CHLOROPLASTIC-LIKE ISOFORM X2"/>
    <property type="match status" value="1"/>
</dbReference>
<dbReference type="InterPro" id="IPR011990">
    <property type="entry name" value="TPR-like_helical_dom_sf"/>
</dbReference>
<dbReference type="FunFam" id="1.25.40.10:FF:000184">
    <property type="entry name" value="Pentatricopeptide repeat-containing protein, chloroplastic"/>
    <property type="match status" value="1"/>
</dbReference>
<dbReference type="Pfam" id="PF13812">
    <property type="entry name" value="PPR_3"/>
    <property type="match status" value="1"/>
</dbReference>
<dbReference type="GO" id="GO:0009451">
    <property type="term" value="P:RNA modification"/>
    <property type="evidence" value="ECO:0007669"/>
    <property type="project" value="InterPro"/>
</dbReference>
<evidence type="ECO:0000256" key="1">
    <source>
        <dbReference type="ARBA" id="ARBA00022737"/>
    </source>
</evidence>
<dbReference type="Pfam" id="PF20431">
    <property type="entry name" value="E_motif"/>
    <property type="match status" value="1"/>
</dbReference>
<feature type="repeat" description="PPR" evidence="2">
    <location>
        <begin position="324"/>
        <end position="358"/>
    </location>
</feature>
<dbReference type="InterPro" id="IPR046960">
    <property type="entry name" value="PPR_At4g14850-like_plant"/>
</dbReference>
<accession>A0A7I8KUN7</accession>
<keyword evidence="1" id="KW-0677">Repeat</keyword>
<dbReference type="GO" id="GO:0003723">
    <property type="term" value="F:RNA binding"/>
    <property type="evidence" value="ECO:0007669"/>
    <property type="project" value="InterPro"/>
</dbReference>